<dbReference type="AlphaFoldDB" id="A0A420JCJ3"/>
<keyword evidence="1" id="KW-0548">Nucleotidyltransferase</keyword>
<comment type="caution">
    <text evidence="1">The sequence shown here is derived from an EMBL/GenBank/DDBJ whole genome shotgun (WGS) entry which is preliminary data.</text>
</comment>
<proteinExistence type="predicted"/>
<name>A0A420JCJ3_9PEZI</name>
<keyword evidence="1" id="KW-0378">Hydrolase</keyword>
<evidence type="ECO:0000313" key="1">
    <source>
        <dbReference type="EMBL" id="RKF96035.1"/>
    </source>
</evidence>
<dbReference type="Proteomes" id="UP000285326">
    <property type="component" value="Unassembled WGS sequence"/>
</dbReference>
<keyword evidence="1" id="KW-0540">Nuclease</keyword>
<dbReference type="EMBL" id="MCBS01002130">
    <property type="protein sequence ID" value="RKF96035.1"/>
    <property type="molecule type" value="Genomic_DNA"/>
</dbReference>
<keyword evidence="1" id="KW-0695">RNA-directed DNA polymerase</keyword>
<dbReference type="GO" id="GO:0003964">
    <property type="term" value="F:RNA-directed DNA polymerase activity"/>
    <property type="evidence" value="ECO:0007669"/>
    <property type="project" value="UniProtKB-KW"/>
</dbReference>
<keyword evidence="1" id="KW-0808">Transferase</keyword>
<reference evidence="1 2" key="1">
    <citation type="journal article" date="2018" name="BMC Genomics">
        <title>Comparative genome analyses reveal sequence features reflecting distinct modes of host-adaptation between dicot and monocot powdery mildew.</title>
        <authorList>
            <person name="Wu Y."/>
            <person name="Ma X."/>
            <person name="Pan Z."/>
            <person name="Kale S.D."/>
            <person name="Song Y."/>
            <person name="King H."/>
            <person name="Zhang Q."/>
            <person name="Presley C."/>
            <person name="Deng X."/>
            <person name="Wei C.I."/>
            <person name="Xiao S."/>
        </authorList>
    </citation>
    <scope>NUCLEOTIDE SEQUENCE [LARGE SCALE GENOMIC DNA]</scope>
    <source>
        <strain evidence="1">UMSG1</strain>
    </source>
</reference>
<organism evidence="1 2">
    <name type="scientific">Golovinomyces cichoracearum</name>
    <dbReference type="NCBI Taxonomy" id="62708"/>
    <lineage>
        <taxon>Eukaryota</taxon>
        <taxon>Fungi</taxon>
        <taxon>Dikarya</taxon>
        <taxon>Ascomycota</taxon>
        <taxon>Pezizomycotina</taxon>
        <taxon>Leotiomycetes</taxon>
        <taxon>Erysiphales</taxon>
        <taxon>Erysiphaceae</taxon>
        <taxon>Golovinomyces</taxon>
    </lineage>
</organism>
<dbReference type="GO" id="GO:0004519">
    <property type="term" value="F:endonuclease activity"/>
    <property type="evidence" value="ECO:0007669"/>
    <property type="project" value="UniProtKB-KW"/>
</dbReference>
<feature type="non-terminal residue" evidence="1">
    <location>
        <position position="1"/>
    </location>
</feature>
<protein>
    <submittedName>
        <fullName evidence="1">Endonuclease/reverse transcriptase</fullName>
    </submittedName>
</protein>
<keyword evidence="1" id="KW-0255">Endonuclease</keyword>
<gene>
    <name evidence="1" type="ORF">GcM1_021002</name>
</gene>
<sequence>QGVTSFIEKELDVTSDHSPLLICIPTHLPYFKPNPKLRFSTIDEEMFKQLLRMQLVGMNLLEEKSSSHLENRAEELVDILQLSFAGSAKKSLTHNKGQPWWNQSCRNAKKKYKKILHQRTPSQDDKKAYRKVINKEKANFFQKKLDEACNAKEAFEISKWHKSKGQF</sequence>
<evidence type="ECO:0000313" key="2">
    <source>
        <dbReference type="Proteomes" id="UP000285326"/>
    </source>
</evidence>
<feature type="non-terminal residue" evidence="1">
    <location>
        <position position="167"/>
    </location>
</feature>
<accession>A0A420JCJ3</accession>